<feature type="compositionally biased region" description="Polar residues" evidence="1">
    <location>
        <begin position="23"/>
        <end position="35"/>
    </location>
</feature>
<feature type="compositionally biased region" description="Basic and acidic residues" evidence="1">
    <location>
        <begin position="40"/>
        <end position="51"/>
    </location>
</feature>
<protein>
    <submittedName>
        <fullName evidence="2">Uncharacterized protein</fullName>
    </submittedName>
</protein>
<gene>
    <name evidence="2" type="ORF">Tco_1080991</name>
</gene>
<proteinExistence type="predicted"/>
<evidence type="ECO:0000313" key="2">
    <source>
        <dbReference type="EMBL" id="GJT92146.1"/>
    </source>
</evidence>
<reference evidence="2" key="1">
    <citation type="journal article" date="2022" name="Int. J. Mol. Sci.">
        <title>Draft Genome of Tanacetum Coccineum: Genomic Comparison of Closely Related Tanacetum-Family Plants.</title>
        <authorList>
            <person name="Yamashiro T."/>
            <person name="Shiraishi A."/>
            <person name="Nakayama K."/>
            <person name="Satake H."/>
        </authorList>
    </citation>
    <scope>NUCLEOTIDE SEQUENCE</scope>
</reference>
<reference evidence="2" key="2">
    <citation type="submission" date="2022-01" db="EMBL/GenBank/DDBJ databases">
        <authorList>
            <person name="Yamashiro T."/>
            <person name="Shiraishi A."/>
            <person name="Satake H."/>
            <person name="Nakayama K."/>
        </authorList>
    </citation>
    <scope>NUCLEOTIDE SEQUENCE</scope>
</reference>
<sequence>MGSASAGNMGKEQDGWQYVGSKNVGNSYQRGSYNGYTRGVADEVIKGRSDVELGSSSDKVRSKKVAGEKESNGKSNDINMKESSPKKDFFLGKGFPR</sequence>
<keyword evidence="3" id="KW-1185">Reference proteome</keyword>
<dbReference type="EMBL" id="BQNB010020082">
    <property type="protein sequence ID" value="GJT92146.1"/>
    <property type="molecule type" value="Genomic_DNA"/>
</dbReference>
<name>A0ABQ5HWA4_9ASTR</name>
<evidence type="ECO:0000256" key="1">
    <source>
        <dbReference type="SAM" id="MobiDB-lite"/>
    </source>
</evidence>
<organism evidence="2 3">
    <name type="scientific">Tanacetum coccineum</name>
    <dbReference type="NCBI Taxonomy" id="301880"/>
    <lineage>
        <taxon>Eukaryota</taxon>
        <taxon>Viridiplantae</taxon>
        <taxon>Streptophyta</taxon>
        <taxon>Embryophyta</taxon>
        <taxon>Tracheophyta</taxon>
        <taxon>Spermatophyta</taxon>
        <taxon>Magnoliopsida</taxon>
        <taxon>eudicotyledons</taxon>
        <taxon>Gunneridae</taxon>
        <taxon>Pentapetalae</taxon>
        <taxon>asterids</taxon>
        <taxon>campanulids</taxon>
        <taxon>Asterales</taxon>
        <taxon>Asteraceae</taxon>
        <taxon>Asteroideae</taxon>
        <taxon>Anthemideae</taxon>
        <taxon>Anthemidinae</taxon>
        <taxon>Tanacetum</taxon>
    </lineage>
</organism>
<accession>A0ABQ5HWA4</accession>
<comment type="caution">
    <text evidence="2">The sequence shown here is derived from an EMBL/GenBank/DDBJ whole genome shotgun (WGS) entry which is preliminary data.</text>
</comment>
<feature type="region of interest" description="Disordered" evidence="1">
    <location>
        <begin position="1"/>
        <end position="97"/>
    </location>
</feature>
<dbReference type="Proteomes" id="UP001151760">
    <property type="component" value="Unassembled WGS sequence"/>
</dbReference>
<evidence type="ECO:0000313" key="3">
    <source>
        <dbReference type="Proteomes" id="UP001151760"/>
    </source>
</evidence>
<feature type="compositionally biased region" description="Basic and acidic residues" evidence="1">
    <location>
        <begin position="79"/>
        <end position="90"/>
    </location>
</feature>